<evidence type="ECO:0000256" key="1">
    <source>
        <dbReference type="SAM" id="Phobius"/>
    </source>
</evidence>
<keyword evidence="1" id="KW-0472">Membrane</keyword>
<evidence type="ECO:0000313" key="2">
    <source>
        <dbReference type="EMBL" id="QWY77966.1"/>
    </source>
</evidence>
<keyword evidence="1" id="KW-1133">Transmembrane helix</keyword>
<feature type="transmembrane region" description="Helical" evidence="1">
    <location>
        <begin position="54"/>
        <end position="76"/>
    </location>
</feature>
<gene>
    <name evidence="2" type="ORF">JZL65_02445</name>
</gene>
<dbReference type="Proteomes" id="UP000683551">
    <property type="component" value="Chromosome"/>
</dbReference>
<proteinExistence type="predicted"/>
<name>A0A9E6MZ73_9PROT</name>
<accession>A0A9E6MZ73</accession>
<keyword evidence="1" id="KW-0812">Transmembrane</keyword>
<protein>
    <submittedName>
        <fullName evidence="2">Uncharacterized protein</fullName>
    </submittedName>
</protein>
<dbReference type="EMBL" id="CP071137">
    <property type="protein sequence ID" value="QWY77966.1"/>
    <property type="molecule type" value="Genomic_DNA"/>
</dbReference>
<dbReference type="AlphaFoldDB" id="A0A9E6MZ73"/>
<organism evidence="2 3">
    <name type="scientific">Ferrovum myxofaciens</name>
    <dbReference type="NCBI Taxonomy" id="416213"/>
    <lineage>
        <taxon>Bacteria</taxon>
        <taxon>Pseudomonadati</taxon>
        <taxon>Pseudomonadota</taxon>
        <taxon>Betaproteobacteria</taxon>
        <taxon>Ferrovales</taxon>
        <taxon>Ferrovaceae</taxon>
        <taxon>Ferrovum</taxon>
    </lineage>
</organism>
<reference evidence="2" key="1">
    <citation type="submission" date="2021-02" db="EMBL/GenBank/DDBJ databases">
        <title>Comparative genomics of Ferrovum myxofaciens strains, predominant extremophile bacteria forming large biofilm stalactites in acid mine ecosystems.</title>
        <authorList>
            <person name="Burkartova K."/>
            <person name="Ridl J."/>
            <person name="Pajer P."/>
            <person name="Falteisek L."/>
        </authorList>
    </citation>
    <scope>NUCLEOTIDE SEQUENCE</scope>
    <source>
        <strain evidence="2">MI1III</strain>
    </source>
</reference>
<dbReference type="RefSeq" id="WP_273145456.1">
    <property type="nucleotide sequence ID" value="NZ_CP053675.1"/>
</dbReference>
<evidence type="ECO:0000313" key="3">
    <source>
        <dbReference type="Proteomes" id="UP000683551"/>
    </source>
</evidence>
<sequence length="81" mass="9172">MKPQRTSISSHDYDGIILDMLDDIVLAERHAKRLIDRIDGISQRTTLCLNIDSYLWILATVAVAAFMVGTFVGYAIHYWGD</sequence>